<dbReference type="EMBL" id="FONY01000014">
    <property type="protein sequence ID" value="SFF05771.1"/>
    <property type="molecule type" value="Genomic_DNA"/>
</dbReference>
<gene>
    <name evidence="2" type="ORF">SAMN04488541_101449</name>
</gene>
<dbReference type="STRING" id="1003.SAMN04488541_101449"/>
<dbReference type="InterPro" id="IPR018673">
    <property type="entry name" value="DUF2141"/>
</dbReference>
<evidence type="ECO:0000313" key="2">
    <source>
        <dbReference type="EMBL" id="SFF05771.1"/>
    </source>
</evidence>
<name>A0A1I2FMX8_9BACT</name>
<dbReference type="OrthoDB" id="9788332at2"/>
<evidence type="ECO:0000313" key="3">
    <source>
        <dbReference type="Proteomes" id="UP000199513"/>
    </source>
</evidence>
<sequence length="152" mass="17238">MRNIISILFIAFCFMSFSFPVEQELAKTKPLKLVFKNIPNTSANIRIGVFRRQDNFPDIGSVFRFYDLNPNGQSEATLEIKDLEYGEYVFGCFLDVNGNGTLDMSPEGFPSEPVTLSNNFVITSYAPSFEDCKVTYSKKSLEVVFEKYSTAM</sequence>
<dbReference type="Proteomes" id="UP000199513">
    <property type="component" value="Unassembled WGS sequence"/>
</dbReference>
<keyword evidence="1" id="KW-0732">Signal</keyword>
<organism evidence="2 3">
    <name type="scientific">Thermoflexibacter ruber</name>
    <dbReference type="NCBI Taxonomy" id="1003"/>
    <lineage>
        <taxon>Bacteria</taxon>
        <taxon>Pseudomonadati</taxon>
        <taxon>Bacteroidota</taxon>
        <taxon>Cytophagia</taxon>
        <taxon>Cytophagales</taxon>
        <taxon>Thermoflexibacteraceae</taxon>
        <taxon>Thermoflexibacter</taxon>
    </lineage>
</organism>
<protein>
    <submittedName>
        <fullName evidence="2">Uncharacterized conserved protein, DUF2141 family</fullName>
    </submittedName>
</protein>
<accession>A0A1I2FMX8</accession>
<evidence type="ECO:0000256" key="1">
    <source>
        <dbReference type="SAM" id="SignalP"/>
    </source>
</evidence>
<feature type="chain" id="PRO_5011750230" evidence="1">
    <location>
        <begin position="24"/>
        <end position="152"/>
    </location>
</feature>
<dbReference type="AlphaFoldDB" id="A0A1I2FMX8"/>
<dbReference type="RefSeq" id="WP_091544313.1">
    <property type="nucleotide sequence ID" value="NZ_FONY01000014.1"/>
</dbReference>
<dbReference type="Pfam" id="PF09912">
    <property type="entry name" value="DUF2141"/>
    <property type="match status" value="1"/>
</dbReference>
<feature type="signal peptide" evidence="1">
    <location>
        <begin position="1"/>
        <end position="23"/>
    </location>
</feature>
<keyword evidence="3" id="KW-1185">Reference proteome</keyword>
<reference evidence="2 3" key="1">
    <citation type="submission" date="2016-10" db="EMBL/GenBank/DDBJ databases">
        <authorList>
            <person name="de Groot N.N."/>
        </authorList>
    </citation>
    <scope>NUCLEOTIDE SEQUENCE [LARGE SCALE GENOMIC DNA]</scope>
    <source>
        <strain>GEY</strain>
        <strain evidence="3">DSM 9560</strain>
    </source>
</reference>
<proteinExistence type="predicted"/>